<proteinExistence type="predicted"/>
<evidence type="ECO:0000313" key="2">
    <source>
        <dbReference type="Proteomes" id="UP000765509"/>
    </source>
</evidence>
<comment type="caution">
    <text evidence="1">The sequence shown here is derived from an EMBL/GenBank/DDBJ whole genome shotgun (WGS) entry which is preliminary data.</text>
</comment>
<evidence type="ECO:0008006" key="3">
    <source>
        <dbReference type="Google" id="ProtNLM"/>
    </source>
</evidence>
<evidence type="ECO:0000313" key="1">
    <source>
        <dbReference type="EMBL" id="MBW0500372.1"/>
    </source>
</evidence>
<gene>
    <name evidence="1" type="ORF">O181_040087</name>
</gene>
<dbReference type="EMBL" id="AVOT02015782">
    <property type="protein sequence ID" value="MBW0500372.1"/>
    <property type="molecule type" value="Genomic_DNA"/>
</dbReference>
<sequence>MSSKILTCNQAHWTEFLSEFHFSITYLPGRLATLPDAFSCRKDIQPGRGEDFISKNPINYQKIIKQHEIHTTTFFAVKVDSFSNFIDSIQKKLWQNSQYRSILQDLGKGKSVQDYSLDSSLQLLLFKDWVVVPNDPTIRRRHDSPLAGHPGQEKTLKIFKSVMPD</sequence>
<accession>A0A9Q3DI34</accession>
<organism evidence="1 2">
    <name type="scientific">Austropuccinia psidii MF-1</name>
    <dbReference type="NCBI Taxonomy" id="1389203"/>
    <lineage>
        <taxon>Eukaryota</taxon>
        <taxon>Fungi</taxon>
        <taxon>Dikarya</taxon>
        <taxon>Basidiomycota</taxon>
        <taxon>Pucciniomycotina</taxon>
        <taxon>Pucciniomycetes</taxon>
        <taxon>Pucciniales</taxon>
        <taxon>Sphaerophragmiaceae</taxon>
        <taxon>Austropuccinia</taxon>
    </lineage>
</organism>
<dbReference type="Proteomes" id="UP000765509">
    <property type="component" value="Unassembled WGS sequence"/>
</dbReference>
<reference evidence="1" key="1">
    <citation type="submission" date="2021-03" db="EMBL/GenBank/DDBJ databases">
        <title>Draft genome sequence of rust myrtle Austropuccinia psidii MF-1, a brazilian biotype.</title>
        <authorList>
            <person name="Quecine M.C."/>
            <person name="Pachon D.M.R."/>
            <person name="Bonatelli M.L."/>
            <person name="Correr F.H."/>
            <person name="Franceschini L.M."/>
            <person name="Leite T.F."/>
            <person name="Margarido G.R.A."/>
            <person name="Almeida C.A."/>
            <person name="Ferrarezi J.A."/>
            <person name="Labate C.A."/>
        </authorList>
    </citation>
    <scope>NUCLEOTIDE SEQUENCE</scope>
    <source>
        <strain evidence="1">MF-1</strain>
    </source>
</reference>
<name>A0A9Q3DI34_9BASI</name>
<protein>
    <recommendedName>
        <fullName evidence="3">Integrase zinc-binding domain-containing protein</fullName>
    </recommendedName>
</protein>
<dbReference type="AlphaFoldDB" id="A0A9Q3DI34"/>
<keyword evidence="2" id="KW-1185">Reference proteome</keyword>